<evidence type="ECO:0000256" key="2">
    <source>
        <dbReference type="ARBA" id="ARBA00023134"/>
    </source>
</evidence>
<dbReference type="InterPro" id="IPR027417">
    <property type="entry name" value="P-loop_NTPase"/>
</dbReference>
<name>A0AAV9Y2E1_9CRYT</name>
<dbReference type="Proteomes" id="UP001311799">
    <property type="component" value="Unassembled WGS sequence"/>
</dbReference>
<dbReference type="InterPro" id="IPR006689">
    <property type="entry name" value="Small_GTPase_ARF/SAR"/>
</dbReference>
<keyword evidence="1 3" id="KW-0547">Nucleotide-binding</keyword>
<feature type="binding site" evidence="4">
    <location>
        <position position="45"/>
    </location>
    <ligand>
        <name>Mg(2+)</name>
        <dbReference type="ChEBI" id="CHEBI:18420"/>
    </ligand>
</feature>
<evidence type="ECO:0000313" key="6">
    <source>
        <dbReference type="Proteomes" id="UP001311799"/>
    </source>
</evidence>
<comment type="caution">
    <text evidence="5">The sequence shown here is derived from an EMBL/GenBank/DDBJ whole genome shotgun (WGS) entry which is preliminary data.</text>
</comment>
<dbReference type="EMBL" id="JAWDEY010000022">
    <property type="protein sequence ID" value="KAK6588856.1"/>
    <property type="molecule type" value="Genomic_DNA"/>
</dbReference>
<dbReference type="Pfam" id="PF00025">
    <property type="entry name" value="Arf"/>
    <property type="match status" value="1"/>
</dbReference>
<feature type="binding site" evidence="3">
    <location>
        <begin position="18"/>
        <end position="25"/>
    </location>
    <ligand>
        <name>GTP</name>
        <dbReference type="ChEBI" id="CHEBI:37565"/>
    </ligand>
</feature>
<evidence type="ECO:0000256" key="4">
    <source>
        <dbReference type="PIRSR" id="PIRSR606689-2"/>
    </source>
</evidence>
<dbReference type="SUPFAM" id="SSF52540">
    <property type="entry name" value="P-loop containing nucleoside triphosphate hydrolases"/>
    <property type="match status" value="1"/>
</dbReference>
<dbReference type="AlphaFoldDB" id="A0AAV9Y2E1"/>
<gene>
    <name evidence="5" type="ORF">RS030_2342</name>
</gene>
<sequence length="270" mass="31011">MQLFKQNQKFGVNIVLTGLSGVGKTTLLYSSLFGGLEAVPKLQNTESFNFEILDYMGRSLLIWDTSGNESFIKNLLPIMFNTIKIRAVVYVVSILQGEKLVFDEINNELRSLLYSQQLSSCRFCILFNTFGFESDSWPKQPAEFASLLGLCYLPPQIDNRTKWFIVDTSKGFRDNGWKMAIEFILFGSIPNIPYYTNVPDFELTPIHSYYSQYDGKTPYGNYFQQIIPNTFGHCPAQNITTDNNEQNIESQKKQKPSLFSRLFNRKKKAL</sequence>
<keyword evidence="4" id="KW-0479">Metal-binding</keyword>
<reference evidence="5 6" key="1">
    <citation type="submission" date="2023-10" db="EMBL/GenBank/DDBJ databases">
        <title>Comparative genomics analysis reveals potential genetic determinants of host preference in Cryptosporidium xiaoi.</title>
        <authorList>
            <person name="Xiao L."/>
            <person name="Li J."/>
        </authorList>
    </citation>
    <scope>NUCLEOTIDE SEQUENCE [LARGE SCALE GENOMIC DNA]</scope>
    <source>
        <strain evidence="5 6">52996</strain>
    </source>
</reference>
<evidence type="ECO:0000256" key="3">
    <source>
        <dbReference type="PIRSR" id="PIRSR606689-1"/>
    </source>
</evidence>
<evidence type="ECO:0000313" key="5">
    <source>
        <dbReference type="EMBL" id="KAK6588856.1"/>
    </source>
</evidence>
<dbReference type="GO" id="GO:0046872">
    <property type="term" value="F:metal ion binding"/>
    <property type="evidence" value="ECO:0007669"/>
    <property type="project" value="UniProtKB-KW"/>
</dbReference>
<proteinExistence type="predicted"/>
<keyword evidence="4" id="KW-0460">Magnesium</keyword>
<accession>A0AAV9Y2E1</accession>
<dbReference type="GO" id="GO:0003924">
    <property type="term" value="F:GTPase activity"/>
    <property type="evidence" value="ECO:0007669"/>
    <property type="project" value="InterPro"/>
</dbReference>
<dbReference type="Gene3D" id="3.40.50.300">
    <property type="entry name" value="P-loop containing nucleotide triphosphate hydrolases"/>
    <property type="match status" value="1"/>
</dbReference>
<feature type="binding site" evidence="4">
    <location>
        <position position="25"/>
    </location>
    <ligand>
        <name>Mg(2+)</name>
        <dbReference type="ChEBI" id="CHEBI:18420"/>
    </ligand>
</feature>
<feature type="binding site" evidence="3">
    <location>
        <position position="67"/>
    </location>
    <ligand>
        <name>GTP</name>
        <dbReference type="ChEBI" id="CHEBI:37565"/>
    </ligand>
</feature>
<evidence type="ECO:0000256" key="1">
    <source>
        <dbReference type="ARBA" id="ARBA00022741"/>
    </source>
</evidence>
<keyword evidence="6" id="KW-1185">Reference proteome</keyword>
<keyword evidence="2 3" id="KW-0342">GTP-binding</keyword>
<protein>
    <submittedName>
        <fullName evidence="5">ADP-ribosylation factor</fullName>
    </submittedName>
</protein>
<organism evidence="5 6">
    <name type="scientific">Cryptosporidium xiaoi</name>
    <dbReference type="NCBI Taxonomy" id="659607"/>
    <lineage>
        <taxon>Eukaryota</taxon>
        <taxon>Sar</taxon>
        <taxon>Alveolata</taxon>
        <taxon>Apicomplexa</taxon>
        <taxon>Conoidasida</taxon>
        <taxon>Coccidia</taxon>
        <taxon>Eucoccidiorida</taxon>
        <taxon>Eimeriorina</taxon>
        <taxon>Cryptosporidiidae</taxon>
        <taxon>Cryptosporidium</taxon>
    </lineage>
</organism>
<dbReference type="GO" id="GO:0005525">
    <property type="term" value="F:GTP binding"/>
    <property type="evidence" value="ECO:0007669"/>
    <property type="project" value="UniProtKB-KW"/>
</dbReference>